<keyword evidence="2" id="KW-1185">Reference proteome</keyword>
<accession>A0ABS6V2X5</accession>
<gene>
    <name evidence="1" type="ORF">I4I81_30295</name>
</gene>
<dbReference type="EMBL" id="JADQDK010000001">
    <property type="protein sequence ID" value="MBW0138523.1"/>
    <property type="molecule type" value="Genomic_DNA"/>
</dbReference>
<protein>
    <submittedName>
        <fullName evidence="1">Uncharacterized protein</fullName>
    </submittedName>
</protein>
<reference evidence="1 2" key="1">
    <citation type="submission" date="2020-11" db="EMBL/GenBank/DDBJ databases">
        <title>Pseudonocardia abyssalis sp. nov. and Pseudonocardia oceani sp. nov., description and phylogenomic analysis of two novel actinomycetes isolated from the deep Southern Ocean.</title>
        <authorList>
            <person name="Parra J."/>
        </authorList>
    </citation>
    <scope>NUCLEOTIDE SEQUENCE [LARGE SCALE GENOMIC DNA]</scope>
    <source>
        <strain evidence="1 2">KRD-168</strain>
    </source>
</reference>
<comment type="caution">
    <text evidence="1">The sequence shown here is derived from an EMBL/GenBank/DDBJ whole genome shotgun (WGS) entry which is preliminary data.</text>
</comment>
<evidence type="ECO:0000313" key="1">
    <source>
        <dbReference type="EMBL" id="MBW0138523.1"/>
    </source>
</evidence>
<dbReference type="RefSeq" id="WP_218616497.1">
    <property type="nucleotide sequence ID" value="NZ_JADQDK010000001.1"/>
</dbReference>
<organism evidence="1 2">
    <name type="scientific">Pseudonocardia abyssalis</name>
    <dbReference type="NCBI Taxonomy" id="2792008"/>
    <lineage>
        <taxon>Bacteria</taxon>
        <taxon>Bacillati</taxon>
        <taxon>Actinomycetota</taxon>
        <taxon>Actinomycetes</taxon>
        <taxon>Pseudonocardiales</taxon>
        <taxon>Pseudonocardiaceae</taxon>
        <taxon>Pseudonocardia</taxon>
    </lineage>
</organism>
<evidence type="ECO:0000313" key="2">
    <source>
        <dbReference type="Proteomes" id="UP000694287"/>
    </source>
</evidence>
<name>A0ABS6V2X5_9PSEU</name>
<proteinExistence type="predicted"/>
<dbReference type="Proteomes" id="UP000694287">
    <property type="component" value="Unassembled WGS sequence"/>
</dbReference>
<sequence length="62" mass="6815">MFFALQQVLEPYGVWYPVVLGPVAIAAARSTRRGLWGPVTGGRDVRFLPTGYHVTLPTPPHP</sequence>